<evidence type="ECO:0000313" key="2">
    <source>
        <dbReference type="Proteomes" id="UP000287651"/>
    </source>
</evidence>
<dbReference type="AlphaFoldDB" id="A0A426WWK6"/>
<name>A0A426WWK6_ENSVE</name>
<gene>
    <name evidence="1" type="ORF">B296_00037487</name>
</gene>
<dbReference type="Proteomes" id="UP000287651">
    <property type="component" value="Unassembled WGS sequence"/>
</dbReference>
<comment type="caution">
    <text evidence="1">The sequence shown here is derived from an EMBL/GenBank/DDBJ whole genome shotgun (WGS) entry which is preliminary data.</text>
</comment>
<protein>
    <submittedName>
        <fullName evidence="1">Uncharacterized protein</fullName>
    </submittedName>
</protein>
<reference evidence="1 2" key="1">
    <citation type="journal article" date="2014" name="Agronomy (Basel)">
        <title>A Draft Genome Sequence for Ensete ventricosum, the Drought-Tolerant Tree Against Hunger.</title>
        <authorList>
            <person name="Harrison J."/>
            <person name="Moore K.A."/>
            <person name="Paszkiewicz K."/>
            <person name="Jones T."/>
            <person name="Grant M."/>
            <person name="Ambacheew D."/>
            <person name="Muzemil S."/>
            <person name="Studholme D.J."/>
        </authorList>
    </citation>
    <scope>NUCLEOTIDE SEQUENCE [LARGE SCALE GENOMIC DNA]</scope>
</reference>
<proteinExistence type="predicted"/>
<accession>A0A426WWK6</accession>
<sequence>MRATAPAGYCPVRAGLGRNRPLPCRGGLGRDLVVGGKPCMGVGQGWPTLLLAAFAVKRQQERVERFYREGGE</sequence>
<evidence type="ECO:0000313" key="1">
    <source>
        <dbReference type="EMBL" id="RRT31611.1"/>
    </source>
</evidence>
<organism evidence="1 2">
    <name type="scientific">Ensete ventricosum</name>
    <name type="common">Abyssinian banana</name>
    <name type="synonym">Musa ensete</name>
    <dbReference type="NCBI Taxonomy" id="4639"/>
    <lineage>
        <taxon>Eukaryota</taxon>
        <taxon>Viridiplantae</taxon>
        <taxon>Streptophyta</taxon>
        <taxon>Embryophyta</taxon>
        <taxon>Tracheophyta</taxon>
        <taxon>Spermatophyta</taxon>
        <taxon>Magnoliopsida</taxon>
        <taxon>Liliopsida</taxon>
        <taxon>Zingiberales</taxon>
        <taxon>Musaceae</taxon>
        <taxon>Ensete</taxon>
    </lineage>
</organism>
<dbReference type="EMBL" id="AMZH03037649">
    <property type="protein sequence ID" value="RRT31611.1"/>
    <property type="molecule type" value="Genomic_DNA"/>
</dbReference>